<evidence type="ECO:0000313" key="2">
    <source>
        <dbReference type="Proteomes" id="UP000005239"/>
    </source>
</evidence>
<accession>A0A2A6CA93</accession>
<name>A0A2A6CA93_PRIPA</name>
<dbReference type="AlphaFoldDB" id="A0A2A6CA93"/>
<dbReference type="Proteomes" id="UP000005239">
    <property type="component" value="Unassembled WGS sequence"/>
</dbReference>
<accession>A0A8R1UU48</accession>
<organism evidence="1 2">
    <name type="scientific">Pristionchus pacificus</name>
    <name type="common">Parasitic nematode worm</name>
    <dbReference type="NCBI Taxonomy" id="54126"/>
    <lineage>
        <taxon>Eukaryota</taxon>
        <taxon>Metazoa</taxon>
        <taxon>Ecdysozoa</taxon>
        <taxon>Nematoda</taxon>
        <taxon>Chromadorea</taxon>
        <taxon>Rhabditida</taxon>
        <taxon>Rhabditina</taxon>
        <taxon>Diplogasteromorpha</taxon>
        <taxon>Diplogasteroidea</taxon>
        <taxon>Neodiplogasteridae</taxon>
        <taxon>Pristionchus</taxon>
    </lineage>
</organism>
<dbReference type="Pfam" id="PF15054">
    <property type="entry name" value="DUF4535"/>
    <property type="match status" value="1"/>
</dbReference>
<dbReference type="InterPro" id="IPR027854">
    <property type="entry name" value="STMP1"/>
</dbReference>
<protein>
    <submittedName>
        <fullName evidence="1">Uncharacterized protein</fullName>
    </submittedName>
</protein>
<gene>
    <name evidence="1" type="primary">WBGene00277384</name>
</gene>
<dbReference type="OrthoDB" id="6347891at2759"/>
<keyword evidence="2" id="KW-1185">Reference proteome</keyword>
<evidence type="ECO:0000313" key="1">
    <source>
        <dbReference type="EnsemblMetazoa" id="PPA39015.1"/>
    </source>
</evidence>
<dbReference type="EnsemblMetazoa" id="PPA39015.1">
    <property type="protein sequence ID" value="PPA39015.1"/>
    <property type="gene ID" value="WBGene00277384"/>
</dbReference>
<sequence>MGLISHLFSMAIGSYMGAYVAQNYENMPKLLPPSQINQKAIEDAAGSITTKISETLESFQIPVVPSIQNLSKQLEDYLAKFKKPEEK</sequence>
<reference evidence="1" key="2">
    <citation type="submission" date="2022-06" db="UniProtKB">
        <authorList>
            <consortium name="EnsemblMetazoa"/>
        </authorList>
    </citation>
    <scope>IDENTIFICATION</scope>
    <source>
        <strain evidence="1">PS312</strain>
    </source>
</reference>
<reference evidence="2" key="1">
    <citation type="journal article" date="2008" name="Nat. Genet.">
        <title>The Pristionchus pacificus genome provides a unique perspective on nematode lifestyle and parasitism.</title>
        <authorList>
            <person name="Dieterich C."/>
            <person name="Clifton S.W."/>
            <person name="Schuster L.N."/>
            <person name="Chinwalla A."/>
            <person name="Delehaunty K."/>
            <person name="Dinkelacker I."/>
            <person name="Fulton L."/>
            <person name="Fulton R."/>
            <person name="Godfrey J."/>
            <person name="Minx P."/>
            <person name="Mitreva M."/>
            <person name="Roeseler W."/>
            <person name="Tian H."/>
            <person name="Witte H."/>
            <person name="Yang S.P."/>
            <person name="Wilson R.K."/>
            <person name="Sommer R.J."/>
        </authorList>
    </citation>
    <scope>NUCLEOTIDE SEQUENCE [LARGE SCALE GENOMIC DNA]</scope>
    <source>
        <strain evidence="2">PS312</strain>
    </source>
</reference>
<proteinExistence type="predicted"/>